<reference evidence="1" key="1">
    <citation type="journal article" date="2021" name="Proc. Natl. Acad. Sci. U.S.A.">
        <title>A Catalog of Tens of Thousands of Viruses from Human Metagenomes Reveals Hidden Associations with Chronic Diseases.</title>
        <authorList>
            <person name="Tisza M.J."/>
            <person name="Buck C.B."/>
        </authorList>
    </citation>
    <scope>NUCLEOTIDE SEQUENCE</scope>
    <source>
        <strain evidence="1">CtxZp7</strain>
    </source>
</reference>
<evidence type="ECO:0000313" key="1">
    <source>
        <dbReference type="EMBL" id="DAD65291.1"/>
    </source>
</evidence>
<organism evidence="1">
    <name type="scientific">Myoviridae sp. ctxZp7</name>
    <dbReference type="NCBI Taxonomy" id="2823554"/>
    <lineage>
        <taxon>Viruses</taxon>
        <taxon>Duplodnaviria</taxon>
        <taxon>Heunggongvirae</taxon>
        <taxon>Uroviricota</taxon>
        <taxon>Caudoviricetes</taxon>
    </lineage>
</organism>
<proteinExistence type="predicted"/>
<protein>
    <submittedName>
        <fullName evidence="1">Uncharacterized protein</fullName>
    </submittedName>
</protein>
<name>A0A8S5L663_9CAUD</name>
<dbReference type="EMBL" id="BK014640">
    <property type="protein sequence ID" value="DAD65291.1"/>
    <property type="molecule type" value="Genomic_DNA"/>
</dbReference>
<sequence>MDFENGGRQGGIRRKILRAGEKKKFCQKVFQGEIVC</sequence>
<accession>A0A8S5L663</accession>